<organism evidence="2 3">
    <name type="scientific">Pseudarthrobacter chlorophenolicus (strain ATCC 700700 / DSM 12829 / CIP 107037 / JCM 12360 / KCTC 9906 / NCIMB 13794 / A6)</name>
    <name type="common">Arthrobacter chlorophenolicus</name>
    <dbReference type="NCBI Taxonomy" id="452863"/>
    <lineage>
        <taxon>Bacteria</taxon>
        <taxon>Bacillati</taxon>
        <taxon>Actinomycetota</taxon>
        <taxon>Actinomycetes</taxon>
        <taxon>Micrococcales</taxon>
        <taxon>Micrococcaceae</taxon>
        <taxon>Pseudarthrobacter</taxon>
    </lineage>
</organism>
<feature type="transmembrane region" description="Helical" evidence="1">
    <location>
        <begin position="34"/>
        <end position="64"/>
    </location>
</feature>
<reference evidence="2" key="1">
    <citation type="submission" date="2009-01" db="EMBL/GenBank/DDBJ databases">
        <title>Complete sequence of chromosome of Arthrobacter chlorophenolicus A6.</title>
        <authorList>
            <consortium name="US DOE Joint Genome Institute"/>
            <person name="Lucas S."/>
            <person name="Copeland A."/>
            <person name="Lapidus A."/>
            <person name="Glavina del Rio T."/>
            <person name="Tice H."/>
            <person name="Bruce D."/>
            <person name="Goodwin L."/>
            <person name="Pitluck S."/>
            <person name="Goltsman E."/>
            <person name="Clum A."/>
            <person name="Larimer F."/>
            <person name="Land M."/>
            <person name="Hauser L."/>
            <person name="Kyrpides N."/>
            <person name="Mikhailova N."/>
            <person name="Jansson J."/>
            <person name="Richardson P."/>
        </authorList>
    </citation>
    <scope>NUCLEOTIDE SEQUENCE [LARGE SCALE GENOMIC DNA]</scope>
    <source>
        <strain evidence="2">A6</strain>
    </source>
</reference>
<dbReference type="EMBL" id="CP001341">
    <property type="protein sequence ID" value="ACL41254.1"/>
    <property type="molecule type" value="Genomic_DNA"/>
</dbReference>
<gene>
    <name evidence="2" type="ordered locus">Achl_3294</name>
</gene>
<dbReference type="RefSeq" id="WP_015938448.1">
    <property type="nucleotide sequence ID" value="NC_011886.1"/>
</dbReference>
<dbReference type="KEGG" id="ach:Achl_3294"/>
<sequence length="65" mass="6803">MQIALLPALVVLVSFWFSGRKSDAHEMNKTSRVVAYITGTGIFLGCVIGQGILAHGVLLAGGFLG</sequence>
<dbReference type="Proteomes" id="UP000002505">
    <property type="component" value="Chromosome"/>
</dbReference>
<evidence type="ECO:0000313" key="3">
    <source>
        <dbReference type="Proteomes" id="UP000002505"/>
    </source>
</evidence>
<keyword evidence="1" id="KW-1133">Transmembrane helix</keyword>
<proteinExistence type="predicted"/>
<evidence type="ECO:0000313" key="2">
    <source>
        <dbReference type="EMBL" id="ACL41254.1"/>
    </source>
</evidence>
<dbReference type="OrthoDB" id="4948602at2"/>
<name>B8HGI8_PSECP</name>
<accession>B8HGI8</accession>
<dbReference type="HOGENOM" id="CLU_2840173_0_0_11"/>
<protein>
    <submittedName>
        <fullName evidence="2">Uncharacterized protein</fullName>
    </submittedName>
</protein>
<dbReference type="AlphaFoldDB" id="B8HGI8"/>
<keyword evidence="1" id="KW-0812">Transmembrane</keyword>
<keyword evidence="3" id="KW-1185">Reference proteome</keyword>
<keyword evidence="1" id="KW-0472">Membrane</keyword>
<evidence type="ECO:0000256" key="1">
    <source>
        <dbReference type="SAM" id="Phobius"/>
    </source>
</evidence>